<dbReference type="EMBL" id="GG657462">
    <property type="protein sequence ID" value="OAT11219.1"/>
    <property type="molecule type" value="Genomic_DNA"/>
</dbReference>
<dbReference type="AlphaFoldDB" id="A0A179UVG3"/>
<organism evidence="2 3">
    <name type="scientific">Blastomyces gilchristii (strain SLH14081)</name>
    <name type="common">Blastomyces dermatitidis</name>
    <dbReference type="NCBI Taxonomy" id="559298"/>
    <lineage>
        <taxon>Eukaryota</taxon>
        <taxon>Fungi</taxon>
        <taxon>Dikarya</taxon>
        <taxon>Ascomycota</taxon>
        <taxon>Pezizomycotina</taxon>
        <taxon>Eurotiomycetes</taxon>
        <taxon>Eurotiomycetidae</taxon>
        <taxon>Onygenales</taxon>
        <taxon>Ajellomycetaceae</taxon>
        <taxon>Blastomyces</taxon>
    </lineage>
</organism>
<evidence type="ECO:0000256" key="1">
    <source>
        <dbReference type="SAM" id="MobiDB-lite"/>
    </source>
</evidence>
<dbReference type="GeneID" id="8503034"/>
<evidence type="ECO:0000313" key="2">
    <source>
        <dbReference type="EMBL" id="OAT11219.1"/>
    </source>
</evidence>
<evidence type="ECO:0000313" key="3">
    <source>
        <dbReference type="Proteomes" id="UP000002038"/>
    </source>
</evidence>
<name>A0A179UVG3_BLAGS</name>
<gene>
    <name evidence="2" type="ORF">BDBG_06161</name>
</gene>
<dbReference type="Proteomes" id="UP000002038">
    <property type="component" value="Unassembled WGS sequence"/>
</dbReference>
<dbReference type="RefSeq" id="XP_031579725.1">
    <property type="nucleotide sequence ID" value="XM_031722483.1"/>
</dbReference>
<dbReference type="VEuPathDB" id="FungiDB:BDBG_06161"/>
<accession>A0A179UVG3</accession>
<reference evidence="3" key="1">
    <citation type="journal article" date="2015" name="PLoS Genet.">
        <title>The dynamic genome and transcriptome of the human fungal pathogen Blastomyces and close relative Emmonsia.</title>
        <authorList>
            <person name="Munoz J.F."/>
            <person name="Gauthier G.M."/>
            <person name="Desjardins C.A."/>
            <person name="Gallo J.E."/>
            <person name="Holder J."/>
            <person name="Sullivan T.D."/>
            <person name="Marty A.J."/>
            <person name="Carmen J.C."/>
            <person name="Chen Z."/>
            <person name="Ding L."/>
            <person name="Gujja S."/>
            <person name="Magrini V."/>
            <person name="Misas E."/>
            <person name="Mitreva M."/>
            <person name="Priest M."/>
            <person name="Saif S."/>
            <person name="Whiston E.A."/>
            <person name="Young S."/>
            <person name="Zeng Q."/>
            <person name="Goldman W.E."/>
            <person name="Mardis E.R."/>
            <person name="Taylor J.W."/>
            <person name="McEwen J.G."/>
            <person name="Clay O.K."/>
            <person name="Klein B.S."/>
            <person name="Cuomo C.A."/>
        </authorList>
    </citation>
    <scope>NUCLEOTIDE SEQUENCE [LARGE SCALE GENOMIC DNA]</scope>
    <source>
        <strain evidence="3">SLH14081</strain>
    </source>
</reference>
<protein>
    <submittedName>
        <fullName evidence="2">Uncharacterized protein</fullName>
    </submittedName>
</protein>
<feature type="region of interest" description="Disordered" evidence="1">
    <location>
        <begin position="1"/>
        <end position="23"/>
    </location>
</feature>
<dbReference type="KEGG" id="bgh:BDBG_06161"/>
<keyword evidence="3" id="KW-1185">Reference proteome</keyword>
<dbReference type="OrthoDB" id="10413348at2759"/>
<sequence>MDDGGQLEYPKIARPQPQQPPYSVKISTSPLRCQFRCGHRISSYTVGLVCTSSHFTPVSAHSGGDKQRKNLPIRTYTATCGVDYNCSGISYTLLNGQQQ</sequence>
<proteinExistence type="predicted"/>